<proteinExistence type="predicted"/>
<sequence length="322" mass="36133">MTRRRSHNCAKTEPSELKRLFARLIKPGLLLAGQRLGALASLALIVTLASPVSAQPKESLVWLKRDLPPLFIFNGPEKGQGVIDQLLRQLIAGMPQYRHSVMKVNRARGLQMLHEPSLTCDAALNWSKERESWIAFSLPVFRAMSNGLAVRSNEREVLTPFLKDGEVDLAALLATGNVTLGIVAERNYGEYLDALLKQAPGKALTLHYGNDALGSLLQMQRLGRLQLLLGYRPEIRYQARQQGIAEEELQFYPVRGTGRYLSGYIGCTNTPQGRQAIIEINQLLRALPRDHLSEAYAGWLDPQSRTDYLRAAREFFEHQDGY</sequence>
<dbReference type="GeneID" id="72193038"/>
<organism evidence="1 2">
    <name type="scientific">Pseudomonas umsongensis</name>
    <dbReference type="NCBI Taxonomy" id="198618"/>
    <lineage>
        <taxon>Bacteria</taxon>
        <taxon>Pseudomonadati</taxon>
        <taxon>Pseudomonadota</taxon>
        <taxon>Gammaproteobacteria</taxon>
        <taxon>Pseudomonadales</taxon>
        <taxon>Pseudomonadaceae</taxon>
        <taxon>Pseudomonas</taxon>
    </lineage>
</organism>
<gene>
    <name evidence="1" type="ORF">HGP31_05605</name>
</gene>
<name>A0AAE6ZR73_9PSED</name>
<protein>
    <submittedName>
        <fullName evidence="1">TIGR02285 family protein</fullName>
    </submittedName>
</protein>
<dbReference type="InterPro" id="IPR011972">
    <property type="entry name" value="CHP02285"/>
</dbReference>
<dbReference type="KEGG" id="pum:HGP31_05605"/>
<evidence type="ECO:0000313" key="1">
    <source>
        <dbReference type="EMBL" id="QJC77795.1"/>
    </source>
</evidence>
<dbReference type="EMBL" id="CP051487">
    <property type="protein sequence ID" value="QJC77795.1"/>
    <property type="molecule type" value="Genomic_DNA"/>
</dbReference>
<evidence type="ECO:0000313" key="2">
    <source>
        <dbReference type="Proteomes" id="UP000501367"/>
    </source>
</evidence>
<dbReference type="RefSeq" id="WP_168757297.1">
    <property type="nucleotide sequence ID" value="NZ_CP051487.1"/>
</dbReference>
<dbReference type="Proteomes" id="UP000501367">
    <property type="component" value="Chromosome"/>
</dbReference>
<accession>A0AAE6ZR73</accession>
<reference evidence="1 2" key="1">
    <citation type="submission" date="2020-04" db="EMBL/GenBank/DDBJ databases">
        <authorList>
            <person name="Yao Y."/>
            <person name="He Z."/>
        </authorList>
    </citation>
    <scope>NUCLEOTIDE SEQUENCE [LARGE SCALE GENOMIC DNA]</scope>
    <source>
        <strain evidence="1 2">CY-1</strain>
    </source>
</reference>
<dbReference type="AlphaFoldDB" id="A0AAE6ZR73"/>
<dbReference type="NCBIfam" id="TIGR02285">
    <property type="entry name" value="TIGR02285 family protein"/>
    <property type="match status" value="1"/>
</dbReference>
<dbReference type="SUPFAM" id="SSF53850">
    <property type="entry name" value="Periplasmic binding protein-like II"/>
    <property type="match status" value="1"/>
</dbReference>